<dbReference type="Proteomes" id="UP000029409">
    <property type="component" value="Chromosome"/>
</dbReference>
<evidence type="ECO:0000256" key="9">
    <source>
        <dbReference type="ARBA" id="ARBA00022840"/>
    </source>
</evidence>
<evidence type="ECO:0000256" key="11">
    <source>
        <dbReference type="ARBA" id="ARBA00023136"/>
    </source>
</evidence>
<dbReference type="SUPFAM" id="SSF55874">
    <property type="entry name" value="ATPase domain of HSP90 chaperone/DNA topoisomerase II/histidine kinase"/>
    <property type="match status" value="1"/>
</dbReference>
<keyword evidence="9" id="KW-0067">ATP-binding</keyword>
<dbReference type="CDD" id="cd00082">
    <property type="entry name" value="HisKA"/>
    <property type="match status" value="1"/>
</dbReference>
<evidence type="ECO:0000259" key="13">
    <source>
        <dbReference type="PROSITE" id="PS50109"/>
    </source>
</evidence>
<dbReference type="OrthoDB" id="84942at2"/>
<feature type="transmembrane region" description="Helical" evidence="12">
    <location>
        <begin position="102"/>
        <end position="125"/>
    </location>
</feature>
<dbReference type="AlphaFoldDB" id="A0A089HFG8"/>
<dbReference type="InterPro" id="IPR003594">
    <property type="entry name" value="HATPase_dom"/>
</dbReference>
<dbReference type="eggNOG" id="COG2205">
    <property type="taxonomic scope" value="Bacteria"/>
</dbReference>
<keyword evidence="7" id="KW-0547">Nucleotide-binding</keyword>
<evidence type="ECO:0000256" key="7">
    <source>
        <dbReference type="ARBA" id="ARBA00022741"/>
    </source>
</evidence>
<organism evidence="15 16">
    <name type="scientific">Paenibacillus durus</name>
    <name type="common">Paenibacillus azotofixans</name>
    <dbReference type="NCBI Taxonomy" id="44251"/>
    <lineage>
        <taxon>Bacteria</taxon>
        <taxon>Bacillati</taxon>
        <taxon>Bacillota</taxon>
        <taxon>Bacilli</taxon>
        <taxon>Bacillales</taxon>
        <taxon>Paenibacillaceae</taxon>
        <taxon>Paenibacillus</taxon>
    </lineage>
</organism>
<dbReference type="InterPro" id="IPR036890">
    <property type="entry name" value="HATPase_C_sf"/>
</dbReference>
<dbReference type="Pfam" id="PF00672">
    <property type="entry name" value="HAMP"/>
    <property type="match status" value="1"/>
</dbReference>
<accession>A0A089HFG8</accession>
<dbReference type="InterPro" id="IPR036097">
    <property type="entry name" value="HisK_dim/P_sf"/>
</dbReference>
<dbReference type="InterPro" id="IPR003661">
    <property type="entry name" value="HisK_dim/P_dom"/>
</dbReference>
<evidence type="ECO:0000313" key="15">
    <source>
        <dbReference type="EMBL" id="AIQ10691.1"/>
    </source>
</evidence>
<dbReference type="CDD" id="cd06225">
    <property type="entry name" value="HAMP"/>
    <property type="match status" value="1"/>
</dbReference>
<dbReference type="Gene3D" id="3.30.565.10">
    <property type="entry name" value="Histidine kinase-like ATPase, C-terminal domain"/>
    <property type="match status" value="1"/>
</dbReference>
<feature type="domain" description="Histidine kinase" evidence="13">
    <location>
        <begin position="192"/>
        <end position="404"/>
    </location>
</feature>
<evidence type="ECO:0000256" key="12">
    <source>
        <dbReference type="SAM" id="Phobius"/>
    </source>
</evidence>
<dbReference type="SMART" id="SM00388">
    <property type="entry name" value="HisKA"/>
    <property type="match status" value="1"/>
</dbReference>
<feature type="transmembrane region" description="Helical" evidence="12">
    <location>
        <begin position="20"/>
        <end position="44"/>
    </location>
</feature>
<feature type="domain" description="HAMP" evidence="14">
    <location>
        <begin position="125"/>
        <end position="177"/>
    </location>
</feature>
<dbReference type="KEGG" id="pdu:PDUR_00535"/>
<protein>
    <recommendedName>
        <fullName evidence="3">histidine kinase</fullName>
        <ecNumber evidence="3">2.7.13.3</ecNumber>
    </recommendedName>
</protein>
<dbReference type="SUPFAM" id="SSF47384">
    <property type="entry name" value="Homodimeric domain of signal transducing histidine kinase"/>
    <property type="match status" value="1"/>
</dbReference>
<evidence type="ECO:0000256" key="2">
    <source>
        <dbReference type="ARBA" id="ARBA00004651"/>
    </source>
</evidence>
<dbReference type="GO" id="GO:0005886">
    <property type="term" value="C:plasma membrane"/>
    <property type="evidence" value="ECO:0007669"/>
    <property type="project" value="UniProtKB-SubCell"/>
</dbReference>
<keyword evidence="12" id="KW-0812">Transmembrane</keyword>
<comment type="subcellular location">
    <subcellularLocation>
        <location evidence="2">Cell membrane</location>
        <topology evidence="2">Multi-pass membrane protein</topology>
    </subcellularLocation>
</comment>
<keyword evidence="10" id="KW-0902">Two-component regulatory system</keyword>
<dbReference type="PRINTS" id="PR00344">
    <property type="entry name" value="BCTRLSENSOR"/>
</dbReference>
<name>A0A089HFG8_PAEDU</name>
<dbReference type="InterPro" id="IPR004358">
    <property type="entry name" value="Sig_transdc_His_kin-like_C"/>
</dbReference>
<dbReference type="GO" id="GO:0005524">
    <property type="term" value="F:ATP binding"/>
    <property type="evidence" value="ECO:0007669"/>
    <property type="project" value="UniProtKB-KW"/>
</dbReference>
<evidence type="ECO:0000256" key="10">
    <source>
        <dbReference type="ARBA" id="ARBA00023012"/>
    </source>
</evidence>
<dbReference type="EC" id="2.7.13.3" evidence="3"/>
<dbReference type="SUPFAM" id="SSF158472">
    <property type="entry name" value="HAMP domain-like"/>
    <property type="match status" value="1"/>
</dbReference>
<evidence type="ECO:0000256" key="6">
    <source>
        <dbReference type="ARBA" id="ARBA00022679"/>
    </source>
</evidence>
<keyword evidence="12" id="KW-1133">Transmembrane helix</keyword>
<evidence type="ECO:0000259" key="14">
    <source>
        <dbReference type="PROSITE" id="PS50885"/>
    </source>
</evidence>
<keyword evidence="6" id="KW-0808">Transferase</keyword>
<dbReference type="GO" id="GO:0000155">
    <property type="term" value="F:phosphorelay sensor kinase activity"/>
    <property type="evidence" value="ECO:0007669"/>
    <property type="project" value="InterPro"/>
</dbReference>
<keyword evidence="11 12" id="KW-0472">Membrane</keyword>
<evidence type="ECO:0000256" key="4">
    <source>
        <dbReference type="ARBA" id="ARBA00022475"/>
    </source>
</evidence>
<gene>
    <name evidence="15" type="ORF">PDUR_00535</name>
</gene>
<keyword evidence="5" id="KW-0597">Phosphoprotein</keyword>
<dbReference type="SMART" id="SM00304">
    <property type="entry name" value="HAMP"/>
    <property type="match status" value="1"/>
</dbReference>
<evidence type="ECO:0000256" key="1">
    <source>
        <dbReference type="ARBA" id="ARBA00000085"/>
    </source>
</evidence>
<sequence length="412" mass="46328">MPGLTSGRLTGRIRRLSLKVWITLLLPVSLLCVFSVFSLVQQVWTAYESRFYPLVTVQEGTNGSPGDVTYVTWSGDPASGMTMKRMRQIGADTWGYRMMNRLFPVISIVLTGLSLFGLAVLFYRLKLRRPLLELRSGIERLRRQDLDFTIRYRSGDELGDLCAAFEEMRGQLDAAFKELWDAQESQRRMIQAFAHDLRTPLTVLKGCSDLIGLQTDKGSLSLETVKRNTQLMKENILRMERYADSLREMRSYEEWELKPETVGLTEWCRKLESQWTLLAKPARIRLAVICRGGGYAEVDSALLGRVLDNVAGNALRYASSRVDITLDLRDAGLQIKVEDDGPGFSPESLRRGFEPFYRADAARGTGLGLGLTIARSLTKRHGGNMSLRNIEAGASVLLRVPCRLYPALSAEC</sequence>
<dbReference type="STRING" id="44251.PDUR_00535"/>
<dbReference type="Pfam" id="PF02518">
    <property type="entry name" value="HATPase_c"/>
    <property type="match status" value="1"/>
</dbReference>
<keyword evidence="16" id="KW-1185">Reference proteome</keyword>
<dbReference type="InterPro" id="IPR005467">
    <property type="entry name" value="His_kinase_dom"/>
</dbReference>
<dbReference type="Gene3D" id="1.10.287.130">
    <property type="match status" value="1"/>
</dbReference>
<evidence type="ECO:0000313" key="16">
    <source>
        <dbReference type="Proteomes" id="UP000029409"/>
    </source>
</evidence>
<dbReference type="RefSeq" id="WP_042204619.1">
    <property type="nucleotide sequence ID" value="NZ_CP009288.1"/>
</dbReference>
<dbReference type="PROSITE" id="PS50885">
    <property type="entry name" value="HAMP"/>
    <property type="match status" value="1"/>
</dbReference>
<evidence type="ECO:0000256" key="5">
    <source>
        <dbReference type="ARBA" id="ARBA00022553"/>
    </source>
</evidence>
<comment type="catalytic activity">
    <reaction evidence="1">
        <text>ATP + protein L-histidine = ADP + protein N-phospho-L-histidine.</text>
        <dbReference type="EC" id="2.7.13.3"/>
    </reaction>
</comment>
<dbReference type="InterPro" id="IPR050980">
    <property type="entry name" value="2C_sensor_his_kinase"/>
</dbReference>
<dbReference type="SMART" id="SM00387">
    <property type="entry name" value="HATPase_c"/>
    <property type="match status" value="1"/>
</dbReference>
<dbReference type="PANTHER" id="PTHR44936:SF10">
    <property type="entry name" value="SENSOR PROTEIN RSTB"/>
    <property type="match status" value="1"/>
</dbReference>
<dbReference type="CDD" id="cd00075">
    <property type="entry name" value="HATPase"/>
    <property type="match status" value="1"/>
</dbReference>
<dbReference type="Pfam" id="PF00512">
    <property type="entry name" value="HisKA"/>
    <property type="match status" value="1"/>
</dbReference>
<dbReference type="InterPro" id="IPR003660">
    <property type="entry name" value="HAMP_dom"/>
</dbReference>
<reference evidence="15 16" key="1">
    <citation type="submission" date="2014-08" db="EMBL/GenBank/DDBJ databases">
        <title>Comparative genomics of the Paenibacillus odorifer group.</title>
        <authorList>
            <person name="den Bakker H.C."/>
            <person name="Tsai Y.-C."/>
            <person name="Martin N."/>
            <person name="Korlach J."/>
            <person name="Wiedmann M."/>
        </authorList>
    </citation>
    <scope>NUCLEOTIDE SEQUENCE [LARGE SCALE GENOMIC DNA]</scope>
    <source>
        <strain evidence="15 16">DSM 1735</strain>
    </source>
</reference>
<dbReference type="Gene3D" id="6.10.340.10">
    <property type="match status" value="1"/>
</dbReference>
<evidence type="ECO:0000256" key="8">
    <source>
        <dbReference type="ARBA" id="ARBA00022777"/>
    </source>
</evidence>
<keyword evidence="4" id="KW-1003">Cell membrane</keyword>
<dbReference type="PANTHER" id="PTHR44936">
    <property type="entry name" value="SENSOR PROTEIN CREC"/>
    <property type="match status" value="1"/>
</dbReference>
<proteinExistence type="predicted"/>
<evidence type="ECO:0000256" key="3">
    <source>
        <dbReference type="ARBA" id="ARBA00012438"/>
    </source>
</evidence>
<keyword evidence="8" id="KW-0418">Kinase</keyword>
<dbReference type="EMBL" id="CP009288">
    <property type="protein sequence ID" value="AIQ10691.1"/>
    <property type="molecule type" value="Genomic_DNA"/>
</dbReference>
<dbReference type="PROSITE" id="PS50109">
    <property type="entry name" value="HIS_KIN"/>
    <property type="match status" value="1"/>
</dbReference>